<reference evidence="1" key="1">
    <citation type="submission" date="2022-11" db="EMBL/GenBank/DDBJ databases">
        <title>Genome Sequence of Nemania bipapillata.</title>
        <authorList>
            <person name="Buettner E."/>
        </authorList>
    </citation>
    <scope>NUCLEOTIDE SEQUENCE</scope>
    <source>
        <strain evidence="1">CP14</strain>
    </source>
</reference>
<proteinExistence type="predicted"/>
<organism evidence="1 2">
    <name type="scientific">Nemania bipapillata</name>
    <dbReference type="NCBI Taxonomy" id="110536"/>
    <lineage>
        <taxon>Eukaryota</taxon>
        <taxon>Fungi</taxon>
        <taxon>Dikarya</taxon>
        <taxon>Ascomycota</taxon>
        <taxon>Pezizomycotina</taxon>
        <taxon>Sordariomycetes</taxon>
        <taxon>Xylariomycetidae</taxon>
        <taxon>Xylariales</taxon>
        <taxon>Xylariaceae</taxon>
        <taxon>Nemania</taxon>
    </lineage>
</organism>
<dbReference type="Proteomes" id="UP001153334">
    <property type="component" value="Unassembled WGS sequence"/>
</dbReference>
<evidence type="ECO:0000313" key="2">
    <source>
        <dbReference type="Proteomes" id="UP001153334"/>
    </source>
</evidence>
<gene>
    <name evidence="1" type="ORF">ONZ43_g239</name>
</gene>
<accession>A0ACC2J8U1</accession>
<protein>
    <submittedName>
        <fullName evidence="1">Uncharacterized protein</fullName>
    </submittedName>
</protein>
<evidence type="ECO:0000313" key="1">
    <source>
        <dbReference type="EMBL" id="KAJ8123922.1"/>
    </source>
</evidence>
<keyword evidence="2" id="KW-1185">Reference proteome</keyword>
<dbReference type="EMBL" id="JAPESX010000025">
    <property type="protein sequence ID" value="KAJ8123922.1"/>
    <property type="molecule type" value="Genomic_DNA"/>
</dbReference>
<sequence>MRLLRRNVDGSFELTKDIEERTRPKYAILSHTWLLDNDMEISFIDLEQGNIQSKPAGLAKIQFCCEQAAKDGLEYFWVDTCCIDKQSSAEVSEAITAMFSWYRNASRCYAYLSDVSAFQTQGKDADQDISPHVWESAFRSSRWFTRGWTLQELLAPRSVEFFSYEGVRLGDKVSLLPVIHEITGIPYETLKGGDLSNISVEQRFSWTAKRETKRKEDKAYCLLGIFNVFMPLLYGEGDYAFYRLRQEVDKKYAESTKSDHLLSMLPVAFEAAFNSRLNQHEPTCLPNTRAELLADIQKWVDSKDDRCIFWLNGIAGTGKSTIARTVARTYHERGELGASFFFSRGGGDLSNANKLFTTLARQLATRVPSARRYICEAIMRHEDVVEQSIRDQWEQLIIDPLSKIKYEVGCPTVLLVIDALDECSNERDVRAIIRVLSAARSLKNIHLRIFITSRPEILIRHSFRKIPEIEREVFVLHEISPTLVDRDLNIFFENSFSAIREERDFEDDWPGMQIIKRLVEISCGLFIWASIACRFIREGRRLAMRRINILIKGYQSGEGPEKQLDQIYINVLRNSIQQDYNEKEKEEIYAMLREVLGCIVTLCAPLSMESLANLVAIPLNDIKDTLADLHTIFNIPSQVSHPIRLHHPTFRDFILDKKRCSDLEFWVDAKYSHKRLADSCLDLMSKMLRRDICDLRSPGTLVRDIDPDHIEQCIPSNLQYACLYWVEHYRQSGLQPSDGDRIHRFFIKHFLHWVEAINLIGKSAEMGAIIRMYHSLLAVSIMKPSSNVRQLPFVKDARRFLFAFQNIIKQAPLQTYCAALAFIPPTNELKIHFRKQLHPWLKEVRIAEADIPKPKDEFNYVSDLAFTPDSRKIASGSNFEAVRLWDVSTRATLCKYEGATDKMSSVAISPDGTTVAAGSDDFTVMAWDIRTGSLHYSIKAHSGWVNSVFFSPDGRMLASGSMDETVAIFDAATGQEIRRIDNQSSCVNSATFSTDGSLIATGSVDQIVRIWDVSKETEEIRLTLDGHTGCINCVRFSQNGKLIISGSDDMTIKLWDAITGAECITLKGHTKKVMAVGFSPDSRLVVSGSEDKTVRVWNPKTGAMLSVLRDHTSGINSVLFSPNSKILASSSFDDEVRLWDTDTWSLQGKLDDFEEDVISGTLATRRSYDFDVLSAEYSTQSKGHSERVTRIVLSPDGQWLASGSEDATIKIWRNHIEHWALKGHSSAINDLAISPDSCLLASCSSDRTLRLCKRHLCDLLIEWEHGSLLLRRP</sequence>
<comment type="caution">
    <text evidence="1">The sequence shown here is derived from an EMBL/GenBank/DDBJ whole genome shotgun (WGS) entry which is preliminary data.</text>
</comment>
<name>A0ACC2J8U1_9PEZI</name>